<feature type="region of interest" description="Disordered" evidence="1">
    <location>
        <begin position="1"/>
        <end position="32"/>
    </location>
</feature>
<comment type="caution">
    <text evidence="2">The sequence shown here is derived from an EMBL/GenBank/DDBJ whole genome shotgun (WGS) entry which is preliminary data.</text>
</comment>
<dbReference type="AlphaFoldDB" id="A0A0G1INF2"/>
<organism evidence="2 3">
    <name type="scientific">Candidatus Gottesmanbacteria bacterium GW2011_GWA1_44_24b</name>
    <dbReference type="NCBI Taxonomy" id="1618437"/>
    <lineage>
        <taxon>Bacteria</taxon>
        <taxon>Candidatus Gottesmaniibacteriota</taxon>
    </lineage>
</organism>
<accession>A0A0G1INF2</accession>
<dbReference type="Proteomes" id="UP000034521">
    <property type="component" value="Unassembled WGS sequence"/>
</dbReference>
<sequence>MFEKEKTLGGLAGGFKPASRRGADASSPRVEAGRGGMPNWTWSLELFYHHFFTNDSALISLAKELGLEKDMLILRPITSTLCQKTEDRKQKAEDGKDDFKQMSGVRLGIPVERPQSRNLLRQSLYNLGKVFMWSEDKENTFEERGARTSDGERRTTARLPTRQEPACIQYQLDSPMNLLTFPLLSPFDKLRTAALLAFCKINPFWQPLEKMSRRSN</sequence>
<reference evidence="2 3" key="1">
    <citation type="journal article" date="2015" name="Nature">
        <title>rRNA introns, odd ribosomes, and small enigmatic genomes across a large radiation of phyla.</title>
        <authorList>
            <person name="Brown C.T."/>
            <person name="Hug L.A."/>
            <person name="Thomas B.C."/>
            <person name="Sharon I."/>
            <person name="Castelle C.J."/>
            <person name="Singh A."/>
            <person name="Wilkins M.J."/>
            <person name="Williams K.H."/>
            <person name="Banfield J.F."/>
        </authorList>
    </citation>
    <scope>NUCLEOTIDE SEQUENCE [LARGE SCALE GENOMIC DNA]</scope>
</reference>
<evidence type="ECO:0000313" key="3">
    <source>
        <dbReference type="Proteomes" id="UP000034521"/>
    </source>
</evidence>
<protein>
    <submittedName>
        <fullName evidence="2">Uncharacterized protein</fullName>
    </submittedName>
</protein>
<proteinExistence type="predicted"/>
<name>A0A0G1INF2_9BACT</name>
<dbReference type="EMBL" id="LCIQ01000020">
    <property type="protein sequence ID" value="KKT60650.1"/>
    <property type="molecule type" value="Genomic_DNA"/>
</dbReference>
<evidence type="ECO:0000256" key="1">
    <source>
        <dbReference type="SAM" id="MobiDB-lite"/>
    </source>
</evidence>
<gene>
    <name evidence="2" type="ORF">UW52_C0020G0008</name>
</gene>
<evidence type="ECO:0000313" key="2">
    <source>
        <dbReference type="EMBL" id="KKT60650.1"/>
    </source>
</evidence>